<dbReference type="InterPro" id="IPR009057">
    <property type="entry name" value="Homeodomain-like_sf"/>
</dbReference>
<evidence type="ECO:0000313" key="5">
    <source>
        <dbReference type="EMBL" id="MBK8573349.1"/>
    </source>
</evidence>
<accession>A0A936K6X7</accession>
<dbReference type="Gene3D" id="1.10.357.10">
    <property type="entry name" value="Tetracycline Repressor, domain 2"/>
    <property type="match status" value="1"/>
</dbReference>
<dbReference type="GO" id="GO:0003677">
    <property type="term" value="F:DNA binding"/>
    <property type="evidence" value="ECO:0007669"/>
    <property type="project" value="UniProtKB-UniRule"/>
</dbReference>
<proteinExistence type="predicted"/>
<name>A0A936K6X7_9BACT</name>
<evidence type="ECO:0000313" key="6">
    <source>
        <dbReference type="Proteomes" id="UP000709959"/>
    </source>
</evidence>
<feature type="DNA-binding region" description="H-T-H motif" evidence="2">
    <location>
        <begin position="61"/>
        <end position="80"/>
    </location>
</feature>
<dbReference type="InterPro" id="IPR001647">
    <property type="entry name" value="HTH_TetR"/>
</dbReference>
<feature type="region of interest" description="Disordered" evidence="3">
    <location>
        <begin position="234"/>
        <end position="280"/>
    </location>
</feature>
<reference evidence="5 6" key="1">
    <citation type="submission" date="2020-10" db="EMBL/GenBank/DDBJ databases">
        <title>Connecting structure to function with the recovery of over 1000 high-quality activated sludge metagenome-assembled genomes encoding full-length rRNA genes using long-read sequencing.</title>
        <authorList>
            <person name="Singleton C.M."/>
            <person name="Petriglieri F."/>
            <person name="Kristensen J.M."/>
            <person name="Kirkegaard R.H."/>
            <person name="Michaelsen T.Y."/>
            <person name="Andersen M.H."/>
            <person name="Karst S.M."/>
            <person name="Dueholm M.S."/>
            <person name="Nielsen P.H."/>
            <person name="Albertsen M."/>
        </authorList>
    </citation>
    <scope>NUCLEOTIDE SEQUENCE [LARGE SCALE GENOMIC DNA]</scope>
    <source>
        <strain evidence="5">OdNE_18-Q3-R46-58_MAXAC.008</strain>
    </source>
</reference>
<comment type="caution">
    <text evidence="5">The sequence shown here is derived from an EMBL/GenBank/DDBJ whole genome shotgun (WGS) entry which is preliminary data.</text>
</comment>
<sequence>MFYESPKKSFYGERNKECKRMHERIRTLRSLEPANSGRTSYLAILEAAAGLFSQFAAEDITLRDILVISGVSNQSLYNYFPSGRDDIALVLYDRFQGAMAEDFSGHIRSIKWGGAEDDAETIAYLSACLAKSVFGLLKTSRTLQSNLYSYLRAHNLLGIASHSDELEAALMQAFNLPIGHRFVNEELPRVVRVSVHTIRGIADLGLMDPAFSLDKLESNARKLGRALLRTGLRDLDSPSGSHGLAADSAGPGAIQGASLSPAKKQDILERIMKRKRSGSA</sequence>
<organism evidence="5 6">
    <name type="scientific">Candidatus Geothrix odensensis</name>
    <dbReference type="NCBI Taxonomy" id="2954440"/>
    <lineage>
        <taxon>Bacteria</taxon>
        <taxon>Pseudomonadati</taxon>
        <taxon>Acidobacteriota</taxon>
        <taxon>Holophagae</taxon>
        <taxon>Holophagales</taxon>
        <taxon>Holophagaceae</taxon>
        <taxon>Geothrix</taxon>
    </lineage>
</organism>
<feature type="domain" description="HTH tetR-type" evidence="4">
    <location>
        <begin position="38"/>
        <end position="98"/>
    </location>
</feature>
<dbReference type="Pfam" id="PF00440">
    <property type="entry name" value="TetR_N"/>
    <property type="match status" value="1"/>
</dbReference>
<evidence type="ECO:0000259" key="4">
    <source>
        <dbReference type="PROSITE" id="PS50977"/>
    </source>
</evidence>
<dbReference type="AlphaFoldDB" id="A0A936K6X7"/>
<evidence type="ECO:0000256" key="2">
    <source>
        <dbReference type="PROSITE-ProRule" id="PRU00335"/>
    </source>
</evidence>
<dbReference type="PROSITE" id="PS50977">
    <property type="entry name" value="HTH_TETR_2"/>
    <property type="match status" value="1"/>
</dbReference>
<dbReference type="EMBL" id="JADKCH010000017">
    <property type="protein sequence ID" value="MBK8573349.1"/>
    <property type="molecule type" value="Genomic_DNA"/>
</dbReference>
<protein>
    <submittedName>
        <fullName evidence="5">TetR/AcrR family transcriptional regulator</fullName>
    </submittedName>
</protein>
<evidence type="ECO:0000256" key="1">
    <source>
        <dbReference type="ARBA" id="ARBA00023125"/>
    </source>
</evidence>
<dbReference type="Proteomes" id="UP000709959">
    <property type="component" value="Unassembled WGS sequence"/>
</dbReference>
<evidence type="ECO:0000256" key="3">
    <source>
        <dbReference type="SAM" id="MobiDB-lite"/>
    </source>
</evidence>
<dbReference type="SUPFAM" id="SSF46689">
    <property type="entry name" value="Homeodomain-like"/>
    <property type="match status" value="1"/>
</dbReference>
<gene>
    <name evidence="5" type="ORF">IPN91_12075</name>
</gene>
<keyword evidence="1 2" id="KW-0238">DNA-binding</keyword>